<comment type="caution">
    <text evidence="1">The sequence shown here is derived from an EMBL/GenBank/DDBJ whole genome shotgun (WGS) entry which is preliminary data.</text>
</comment>
<dbReference type="PIRSF" id="PIRSF001220">
    <property type="entry name" value="L-ASNase_gatD"/>
    <property type="match status" value="1"/>
</dbReference>
<dbReference type="Proteomes" id="UP001597185">
    <property type="component" value="Unassembled WGS sequence"/>
</dbReference>
<dbReference type="EMBL" id="JBHUDB010000007">
    <property type="protein sequence ID" value="MFD1571013.1"/>
    <property type="molecule type" value="Genomic_DNA"/>
</dbReference>
<name>A0ABD6C211_9EURY</name>
<dbReference type="Gene3D" id="3.40.50.40">
    <property type="match status" value="1"/>
</dbReference>
<accession>A0ABD6C211</accession>
<evidence type="ECO:0000313" key="2">
    <source>
        <dbReference type="Proteomes" id="UP001597185"/>
    </source>
</evidence>
<gene>
    <name evidence="1" type="ORF">ACFR9T_10505</name>
</gene>
<evidence type="ECO:0000313" key="1">
    <source>
        <dbReference type="EMBL" id="MFD1571013.1"/>
    </source>
</evidence>
<dbReference type="InterPro" id="IPR036152">
    <property type="entry name" value="Asp/glu_Ase-like_sf"/>
</dbReference>
<dbReference type="PIRSF" id="PIRSF500176">
    <property type="entry name" value="L_ASNase"/>
    <property type="match status" value="1"/>
</dbReference>
<keyword evidence="2" id="KW-1185">Reference proteome</keyword>
<dbReference type="RefSeq" id="WP_256419475.1">
    <property type="nucleotide sequence ID" value="NZ_JANHDL010000022.1"/>
</dbReference>
<dbReference type="SUPFAM" id="SSF53774">
    <property type="entry name" value="Glutaminase/Asparaginase"/>
    <property type="match status" value="1"/>
</dbReference>
<dbReference type="AlphaFoldDB" id="A0ABD6C211"/>
<sequence length="92" mass="9901">MVLATTGSGHILLGIISPLEALAREDIPLVATTRGPEGRFATSTYDYRGSEQTLLDLGCYFSERNLQKTRIATVIALAGRSVETVFDQLGGE</sequence>
<proteinExistence type="predicted"/>
<dbReference type="InterPro" id="IPR027473">
    <property type="entry name" value="L-asparaginase_C"/>
</dbReference>
<organism evidence="1 2">
    <name type="scientific">Halorubrum laminariae</name>
    <dbReference type="NCBI Taxonomy" id="1433523"/>
    <lineage>
        <taxon>Archaea</taxon>
        <taxon>Methanobacteriati</taxon>
        <taxon>Methanobacteriota</taxon>
        <taxon>Stenosarchaea group</taxon>
        <taxon>Halobacteria</taxon>
        <taxon>Halobacteriales</taxon>
        <taxon>Haloferacaceae</taxon>
        <taxon>Halorubrum</taxon>
    </lineage>
</organism>
<evidence type="ECO:0008006" key="3">
    <source>
        <dbReference type="Google" id="ProtNLM"/>
    </source>
</evidence>
<reference evidence="1 2" key="1">
    <citation type="journal article" date="2019" name="Int. J. Syst. Evol. Microbiol.">
        <title>The Global Catalogue of Microorganisms (GCM) 10K type strain sequencing project: providing services to taxonomists for standard genome sequencing and annotation.</title>
        <authorList>
            <consortium name="The Broad Institute Genomics Platform"/>
            <consortium name="The Broad Institute Genome Sequencing Center for Infectious Disease"/>
            <person name="Wu L."/>
            <person name="Ma J."/>
        </authorList>
    </citation>
    <scope>NUCLEOTIDE SEQUENCE [LARGE SCALE GENOMIC DNA]</scope>
    <source>
        <strain evidence="1 2">CGMCC 1.12689</strain>
    </source>
</reference>
<dbReference type="InterPro" id="IPR006034">
    <property type="entry name" value="Asparaginase/glutaminase-like"/>
</dbReference>
<protein>
    <recommendedName>
        <fullName evidence="3">SIS domain-containing protein</fullName>
    </recommendedName>
</protein>